<evidence type="ECO:0000313" key="2">
    <source>
        <dbReference type="Proteomes" id="UP000521872"/>
    </source>
</evidence>
<organism evidence="1 2">
    <name type="scientific">Agrocybe pediades</name>
    <dbReference type="NCBI Taxonomy" id="84607"/>
    <lineage>
        <taxon>Eukaryota</taxon>
        <taxon>Fungi</taxon>
        <taxon>Dikarya</taxon>
        <taxon>Basidiomycota</taxon>
        <taxon>Agaricomycotina</taxon>
        <taxon>Agaricomycetes</taxon>
        <taxon>Agaricomycetidae</taxon>
        <taxon>Agaricales</taxon>
        <taxon>Agaricineae</taxon>
        <taxon>Strophariaceae</taxon>
        <taxon>Agrocybe</taxon>
    </lineage>
</organism>
<reference evidence="1 2" key="1">
    <citation type="submission" date="2019-12" db="EMBL/GenBank/DDBJ databases">
        <authorList>
            <person name="Floudas D."/>
            <person name="Bentzer J."/>
            <person name="Ahren D."/>
            <person name="Johansson T."/>
            <person name="Persson P."/>
            <person name="Tunlid A."/>
        </authorList>
    </citation>
    <scope>NUCLEOTIDE SEQUENCE [LARGE SCALE GENOMIC DNA]</scope>
    <source>
        <strain evidence="1 2">CBS 102.39</strain>
    </source>
</reference>
<gene>
    <name evidence="1" type="ORF">D9613_012671</name>
</gene>
<protein>
    <submittedName>
        <fullName evidence="1">Uncharacterized protein</fullName>
    </submittedName>
</protein>
<dbReference type="EMBL" id="JAACJL010000019">
    <property type="protein sequence ID" value="KAF4618064.1"/>
    <property type="molecule type" value="Genomic_DNA"/>
</dbReference>
<keyword evidence="2" id="KW-1185">Reference proteome</keyword>
<sequence length="121" mass="13137">MANAEQLVLDSSPIPQPRIRYERPVANSEHSSVPTLHFSASFTSCVDELPTHLLGWFTWQTFSTSSTTDLSLLSVLGKQAQSPTKVRGGEGALVSLTAARRSRGNDIGMGDFLDGNEVPYK</sequence>
<dbReference type="Proteomes" id="UP000521872">
    <property type="component" value="Unassembled WGS sequence"/>
</dbReference>
<proteinExistence type="predicted"/>
<comment type="caution">
    <text evidence="1">The sequence shown here is derived from an EMBL/GenBank/DDBJ whole genome shotgun (WGS) entry which is preliminary data.</text>
</comment>
<evidence type="ECO:0000313" key="1">
    <source>
        <dbReference type="EMBL" id="KAF4618064.1"/>
    </source>
</evidence>
<accession>A0A8H4QV55</accession>
<name>A0A8H4QV55_9AGAR</name>
<dbReference type="AlphaFoldDB" id="A0A8H4QV55"/>